<evidence type="ECO:0000313" key="2">
    <source>
        <dbReference type="EMBL" id="PIT92092.1"/>
    </source>
</evidence>
<dbReference type="EMBL" id="PFBA01000035">
    <property type="protein sequence ID" value="PIT92092.1"/>
    <property type="molecule type" value="Genomic_DNA"/>
</dbReference>
<dbReference type="Proteomes" id="UP000228635">
    <property type="component" value="Unassembled WGS sequence"/>
</dbReference>
<comment type="caution">
    <text evidence="2">The sequence shown here is derived from an EMBL/GenBank/DDBJ whole genome shotgun (WGS) entry which is preliminary data.</text>
</comment>
<keyword evidence="1" id="KW-0472">Membrane</keyword>
<protein>
    <submittedName>
        <fullName evidence="2">Uncharacterized protein</fullName>
    </submittedName>
</protein>
<sequence length="118" mass="12752">MPYGSPLILIAGIALLIQNKRNASSKATPVTKKEEIKKRKKHAAFFIIGGSIAVITNAIIFAPFADPNGFGSPKNEALAWIDGIITIMGLLATLFGSVEYFSTIRKRGKKISLSLYSL</sequence>
<organism evidence="2 3">
    <name type="scientific">Candidatus Harrisonbacteria bacterium CG10_big_fil_rev_8_21_14_0_10_42_17</name>
    <dbReference type="NCBI Taxonomy" id="1974584"/>
    <lineage>
        <taxon>Bacteria</taxon>
        <taxon>Candidatus Harrisoniibacteriota</taxon>
    </lineage>
</organism>
<gene>
    <name evidence="2" type="ORF">COU08_04545</name>
</gene>
<proteinExistence type="predicted"/>
<evidence type="ECO:0000313" key="3">
    <source>
        <dbReference type="Proteomes" id="UP000228635"/>
    </source>
</evidence>
<keyword evidence="1" id="KW-1133">Transmembrane helix</keyword>
<feature type="transmembrane region" description="Helical" evidence="1">
    <location>
        <begin position="77"/>
        <end position="101"/>
    </location>
</feature>
<reference evidence="3" key="1">
    <citation type="submission" date="2017-09" db="EMBL/GenBank/DDBJ databases">
        <title>Depth-based differentiation of microbial function through sediment-hosted aquifers and enrichment of novel symbionts in the deep terrestrial subsurface.</title>
        <authorList>
            <person name="Probst A.J."/>
            <person name="Ladd B."/>
            <person name="Jarett J.K."/>
            <person name="Geller-Mcgrath D.E."/>
            <person name="Sieber C.M.K."/>
            <person name="Emerson J.B."/>
            <person name="Anantharaman K."/>
            <person name="Thomas B.C."/>
            <person name="Malmstrom R."/>
            <person name="Stieglmeier M."/>
            <person name="Klingl A."/>
            <person name="Woyke T."/>
            <person name="Ryan C.M."/>
            <person name="Banfield J.F."/>
        </authorList>
    </citation>
    <scope>NUCLEOTIDE SEQUENCE [LARGE SCALE GENOMIC DNA]</scope>
</reference>
<keyword evidence="1" id="KW-0812">Transmembrane</keyword>
<accession>A0A2M6WH23</accession>
<feature type="transmembrane region" description="Helical" evidence="1">
    <location>
        <begin position="43"/>
        <end position="65"/>
    </location>
</feature>
<evidence type="ECO:0000256" key="1">
    <source>
        <dbReference type="SAM" id="Phobius"/>
    </source>
</evidence>
<name>A0A2M6WH23_9BACT</name>
<dbReference type="AlphaFoldDB" id="A0A2M6WH23"/>